<dbReference type="PANTHER" id="PTHR47926">
    <property type="entry name" value="PENTATRICOPEPTIDE REPEAT-CONTAINING PROTEIN"/>
    <property type="match status" value="1"/>
</dbReference>
<dbReference type="GO" id="GO:0003723">
    <property type="term" value="F:RNA binding"/>
    <property type="evidence" value="ECO:0007669"/>
    <property type="project" value="InterPro"/>
</dbReference>
<accession>Q5JKU1</accession>
<evidence type="ECO:0000256" key="1">
    <source>
        <dbReference type="SAM" id="MobiDB-lite"/>
    </source>
</evidence>
<dbReference type="InterPro" id="IPR046960">
    <property type="entry name" value="PPR_At4g14850-like_plant"/>
</dbReference>
<dbReference type="PANTHER" id="PTHR47926:SF437">
    <property type="entry name" value="PENTACOTRIPEPTIDE-REPEAT REGION OF PRORP DOMAIN-CONTAINING PROTEIN"/>
    <property type="match status" value="1"/>
</dbReference>
<dbReference type="Proteomes" id="UP000817658">
    <property type="component" value="Chromosome 1"/>
</dbReference>
<reference evidence="2" key="1">
    <citation type="journal article" date="2002" name="Nature">
        <title>The genome sequence and structure of rice chromosome 1.</title>
        <authorList>
            <person name="Sasaki T."/>
            <person name="Matsumoto T."/>
            <person name="Yamamoto K."/>
            <person name="Sakata K."/>
            <person name="Baba T."/>
            <person name="Katayose Y."/>
            <person name="Wu J."/>
            <person name="Niimura Y."/>
            <person name="Cheng Z."/>
            <person name="Nagamura Y."/>
            <person name="Antonio B.A."/>
            <person name="Kanamori H."/>
            <person name="Hosokawa S."/>
            <person name="Masukawa M."/>
            <person name="Arikawa K."/>
            <person name="Chiden Y."/>
            <person name="Hayashi M."/>
            <person name="Okamoto M."/>
            <person name="Ando T."/>
            <person name="Aoki H."/>
            <person name="Arita K."/>
            <person name="Hamada M."/>
            <person name="Harada C."/>
            <person name="Hijishita S."/>
            <person name="Honda M."/>
            <person name="Ichikawa Y."/>
            <person name="Idonuma A."/>
            <person name="Iijima M."/>
            <person name="Ikeda M."/>
            <person name="Ikeno M."/>
            <person name="Itoh S."/>
            <person name="Itoh T."/>
            <person name="Itoh Y."/>
            <person name="Itoh Y."/>
            <person name="Iwabuchi A."/>
            <person name="Kamiya K."/>
            <person name="Karasawa W."/>
            <person name="Katagiri S."/>
            <person name="Kikuta A."/>
            <person name="Kobayashi N."/>
            <person name="Kono I."/>
            <person name="Machita K."/>
            <person name="Maehara T."/>
            <person name="Mizuno H."/>
            <person name="Mizubayashi T."/>
            <person name="Mukai Y."/>
            <person name="Nagasaki H."/>
            <person name="Nakashima M."/>
            <person name="Nakama Y."/>
            <person name="Nakamichi Y."/>
            <person name="Nakamura M."/>
            <person name="Namiki N."/>
            <person name="Negishi M."/>
            <person name="Ohta I."/>
            <person name="Ono N."/>
            <person name="Saji S."/>
            <person name="Sakai K."/>
            <person name="Shibata M."/>
            <person name="Shimokawa T."/>
            <person name="Shomura A."/>
            <person name="Song J."/>
            <person name="Takazaki Y."/>
            <person name="Terasawa K."/>
            <person name="Tsuji K."/>
            <person name="Waki K."/>
            <person name="Yamagata H."/>
            <person name="Yamane H."/>
            <person name="Yoshiki S."/>
            <person name="Yoshihara R."/>
            <person name="Yukawa K."/>
            <person name="Zhong H."/>
            <person name="Iwama H."/>
            <person name="Endo T."/>
            <person name="Ito H."/>
            <person name="Hahn J.H."/>
            <person name="Kim H.I."/>
            <person name="Eun M.Y."/>
            <person name="Yano M."/>
            <person name="Jiang J."/>
            <person name="Gojobori T."/>
        </authorList>
    </citation>
    <scope>NUCLEOTIDE SEQUENCE [LARGE SCALE GENOMIC DNA]</scope>
</reference>
<dbReference type="InterPro" id="IPR011990">
    <property type="entry name" value="TPR-like_helical_dom_sf"/>
</dbReference>
<name>Q5JKU1_ORYSJ</name>
<protein>
    <submittedName>
        <fullName evidence="2">Uncharacterized protein</fullName>
    </submittedName>
</protein>
<feature type="compositionally biased region" description="Basic and acidic residues" evidence="1">
    <location>
        <begin position="210"/>
        <end position="220"/>
    </location>
</feature>
<sequence length="220" mass="23962">MPEPRIEHYGCVADMLSRAGRLDEAEELIALLAACRAHGDVERAERMRRSEIDKVPGCSLIEIDGVTTRFIEPKMHVNGRSLNVLHVLLADEHHLVQHRRRAAGRRRRSVVVVVFGAGDGGLVGRDEDAGLVVGHPRVLWPPSTVSSWSTSTYVSVLLCGNGGAGVQRPSCRGRTAARYPGVAPRASSGFGHAWLGTSRELGSEEDADDVDRGESREKRE</sequence>
<evidence type="ECO:0000313" key="2">
    <source>
        <dbReference type="EMBL" id="BAD87903.1"/>
    </source>
</evidence>
<dbReference type="EMBL" id="AP003768">
    <property type="protein sequence ID" value="BAD87903.1"/>
    <property type="molecule type" value="Genomic_DNA"/>
</dbReference>
<organism evidence="2">
    <name type="scientific">Oryza sativa subsp. japonica</name>
    <name type="common">Rice</name>
    <dbReference type="NCBI Taxonomy" id="39947"/>
    <lineage>
        <taxon>Eukaryota</taxon>
        <taxon>Viridiplantae</taxon>
        <taxon>Streptophyta</taxon>
        <taxon>Embryophyta</taxon>
        <taxon>Tracheophyta</taxon>
        <taxon>Spermatophyta</taxon>
        <taxon>Magnoliopsida</taxon>
        <taxon>Liliopsida</taxon>
        <taxon>Poales</taxon>
        <taxon>Poaceae</taxon>
        <taxon>BOP clade</taxon>
        <taxon>Oryzoideae</taxon>
        <taxon>Oryzeae</taxon>
        <taxon>Oryzinae</taxon>
        <taxon>Oryza</taxon>
        <taxon>Oryza sativa</taxon>
    </lineage>
</organism>
<dbReference type="GO" id="GO:0009451">
    <property type="term" value="P:RNA modification"/>
    <property type="evidence" value="ECO:0007669"/>
    <property type="project" value="InterPro"/>
</dbReference>
<proteinExistence type="predicted"/>
<dbReference type="Gene3D" id="1.25.40.10">
    <property type="entry name" value="Tetratricopeptide repeat domain"/>
    <property type="match status" value="1"/>
</dbReference>
<dbReference type="AlphaFoldDB" id="Q5JKU1"/>
<feature type="region of interest" description="Disordered" evidence="1">
    <location>
        <begin position="197"/>
        <end position="220"/>
    </location>
</feature>
<gene>
    <name evidence="2" type="primary">P0439E07.24</name>
</gene>